<gene>
    <name evidence="2" type="ORF">GIB67_001566</name>
</gene>
<proteinExistence type="predicted"/>
<accession>A0A7J7L0Q0</accession>
<dbReference type="PANTHER" id="PTHR34962:SF1">
    <property type="entry name" value="EMBRYO DEFECTIVE 1703-RELATED"/>
    <property type="match status" value="1"/>
</dbReference>
<dbReference type="AlphaFoldDB" id="A0A7J7L0Q0"/>
<dbReference type="OrthoDB" id="611606at2759"/>
<reference evidence="2 3" key="1">
    <citation type="journal article" date="2020" name="IScience">
        <title>Genome Sequencing of the Endangered Kingdonia uniflora (Circaeasteraceae, Ranunculales) Reveals Potential Mechanisms of Evolutionary Specialization.</title>
        <authorList>
            <person name="Sun Y."/>
            <person name="Deng T."/>
            <person name="Zhang A."/>
            <person name="Moore M.J."/>
            <person name="Landis J.B."/>
            <person name="Lin N."/>
            <person name="Zhang H."/>
            <person name="Zhang X."/>
            <person name="Huang J."/>
            <person name="Zhang X."/>
            <person name="Sun H."/>
            <person name="Wang H."/>
        </authorList>
    </citation>
    <scope>NUCLEOTIDE SEQUENCE [LARGE SCALE GENOMIC DNA]</scope>
    <source>
        <strain evidence="2">TB1705</strain>
        <tissue evidence="2">Leaf</tissue>
    </source>
</reference>
<protein>
    <recommendedName>
        <fullName evidence="4">Embryo defective 1703</fullName>
    </recommendedName>
</protein>
<feature type="compositionally biased region" description="Polar residues" evidence="1">
    <location>
        <begin position="437"/>
        <end position="448"/>
    </location>
</feature>
<dbReference type="PANTHER" id="PTHR34962">
    <property type="entry name" value="EMBRYO DEFECTIVE 1703-RELATED"/>
    <property type="match status" value="1"/>
</dbReference>
<dbReference type="EMBL" id="JACGCM010002755">
    <property type="protein sequence ID" value="KAF6136157.1"/>
    <property type="molecule type" value="Genomic_DNA"/>
</dbReference>
<dbReference type="Proteomes" id="UP000541444">
    <property type="component" value="Unassembled WGS sequence"/>
</dbReference>
<feature type="region of interest" description="Disordered" evidence="1">
    <location>
        <begin position="379"/>
        <end position="404"/>
    </location>
</feature>
<keyword evidence="3" id="KW-1185">Reference proteome</keyword>
<evidence type="ECO:0008006" key="4">
    <source>
        <dbReference type="Google" id="ProtNLM"/>
    </source>
</evidence>
<evidence type="ECO:0000256" key="1">
    <source>
        <dbReference type="SAM" id="MobiDB-lite"/>
    </source>
</evidence>
<comment type="caution">
    <text evidence="2">The sequence shown here is derived from an EMBL/GenBank/DDBJ whole genome shotgun (WGS) entry which is preliminary data.</text>
</comment>
<feature type="region of interest" description="Disordered" evidence="1">
    <location>
        <begin position="437"/>
        <end position="456"/>
    </location>
</feature>
<name>A0A7J7L0Q0_9MAGN</name>
<sequence>MEVLTAPSIRQKFQLFSSVSPLTLNSTTFPKRFRITPLRNSFCPSFYLKTPQFSSSHLPNRPNLQILSRLGHPKRRNSLRKKLSHEKLVRDNSEELKQLDSSLSYDNLEDSSLSNVEKLQLLPDSVFSTTLENWDNQYKEDLEFWGIGSCPIFTVFHDLDGNVKRVSVCEEEIVRRTRVEGEEDFKGVELKIARAKCLAREIENGEYVIPNNSSIARFVVLGKQSSFVNFINGVRSVNLRPNMLSKRLQIGLALICGCFIFWSIKKILEVGSDDRVELTMVDKEMLRRKMRSRAEKEKMEKGSVEVIEDVIEPFVGSIERPRLDKQKLLNDFLRAKASREKSALSISSSVLDAKSRDFNDKIQEIQEMARHAREIEHQERVAEGKVDEEHEDANKEPSHEPEDTKVCDNMELSFLNNPSDLDSVKLMGISSTTKSSYVNRPQTENIGSDDSPLTLKKEPLVNGVEDSRIGRNSSLEDMDEEIQYCDTPSDYSHFPNKSSVEVNPSVIRPVQEKKEILSKKHDRKLEYKEIDRNAEAGPLTAKDSWTEQNFQELEPIVKKIRTGFSKNYMVAKDKEEEELCSDINQLRTDDDDGELDWMKDDGLREIVFQVRENELMGRDPFYMMDAEDKRAFFEGLERKVERTNAKLASLHEYVHSMVENLDYGADGISLYDSPEKIIPHWKGPPVEKDPDFLNNLIQQRREFFDEMGISLVNEDAQDSVIKSVQPPVGEDSPPSSAIHIGSSNNGVFTNPKTVIECSDGSTRAGTKSGKEYWQHTKKWSQEFLETYNAETDPEVKSVMKDIGKDLDRWISEKEVQETADLMSKMPKKKRRYIEKKLDKLKNEMETYGPQAVVSKYREYAEEKEEDYLWWLDLPHVLCIELYTSENGSERIGFYSLEMAIDLDLNPKQYHVIAFEDPGDCKNFCYIIQAHMETLGNGNAFVIARPPKDTFREAKANGFSVTVIRKAELQLNVDQTLEEVEEQMMEIGSKMYHERIMRDRSVDMGSLIKGVLGTKKSPKR</sequence>
<organism evidence="2 3">
    <name type="scientific">Kingdonia uniflora</name>
    <dbReference type="NCBI Taxonomy" id="39325"/>
    <lineage>
        <taxon>Eukaryota</taxon>
        <taxon>Viridiplantae</taxon>
        <taxon>Streptophyta</taxon>
        <taxon>Embryophyta</taxon>
        <taxon>Tracheophyta</taxon>
        <taxon>Spermatophyta</taxon>
        <taxon>Magnoliopsida</taxon>
        <taxon>Ranunculales</taxon>
        <taxon>Circaeasteraceae</taxon>
        <taxon>Kingdonia</taxon>
    </lineage>
</organism>
<evidence type="ECO:0000313" key="2">
    <source>
        <dbReference type="EMBL" id="KAF6136157.1"/>
    </source>
</evidence>
<evidence type="ECO:0000313" key="3">
    <source>
        <dbReference type="Proteomes" id="UP000541444"/>
    </source>
</evidence>